<name>A0A644TJH0_9ZZZZ</name>
<dbReference type="InterPro" id="IPR005119">
    <property type="entry name" value="LysR_subst-bd"/>
</dbReference>
<dbReference type="Pfam" id="PF00126">
    <property type="entry name" value="HTH_1"/>
    <property type="match status" value="1"/>
</dbReference>
<sequence>MTLRHLTIFIKVFDLGSMTAAAQALFISQPTVSQAISELENYYGIKLFDRLAKHLFITDKGAQLLSYARHITDLVTEMEQAMKNPDQHGIIKVGASLTIANYLLPDLVSNFSRQYPLIKVQAITKNTKDIESLVMKNAIDFAIVEGSVHSPDIIENVFMEDKLILVCGKTHFLYNSKSISPLSLKDLSFIVREAGSGTRELFENMMAAHELTWQPAWECNGSDILKNAAIKGLGIGVISQRLVEEELKAGTLVRINVKDIDLQRKFSVIYHKNKFLSGSMQAFINLCYKFV</sequence>
<dbReference type="PROSITE" id="PS50931">
    <property type="entry name" value="HTH_LYSR"/>
    <property type="match status" value="1"/>
</dbReference>
<dbReference type="SUPFAM" id="SSF53850">
    <property type="entry name" value="Periplasmic binding protein-like II"/>
    <property type="match status" value="1"/>
</dbReference>
<dbReference type="InterPro" id="IPR036390">
    <property type="entry name" value="WH_DNA-bd_sf"/>
</dbReference>
<keyword evidence="3" id="KW-0238">DNA-binding</keyword>
<dbReference type="InterPro" id="IPR036388">
    <property type="entry name" value="WH-like_DNA-bd_sf"/>
</dbReference>
<comment type="caution">
    <text evidence="6">The sequence shown here is derived from an EMBL/GenBank/DDBJ whole genome shotgun (WGS) entry which is preliminary data.</text>
</comment>
<comment type="similarity">
    <text evidence="1">Belongs to the LysR transcriptional regulatory family.</text>
</comment>
<accession>A0A644TJH0</accession>
<proteinExistence type="inferred from homology"/>
<keyword evidence="2" id="KW-0805">Transcription regulation</keyword>
<dbReference type="Gene3D" id="3.40.190.290">
    <property type="match status" value="1"/>
</dbReference>
<dbReference type="CDD" id="cd08420">
    <property type="entry name" value="PBP2_CysL_like"/>
    <property type="match status" value="1"/>
</dbReference>
<gene>
    <name evidence="6" type="primary">cmpR_2</name>
    <name evidence="6" type="ORF">SDC9_12835</name>
</gene>
<dbReference type="AlphaFoldDB" id="A0A644TJH0"/>
<feature type="domain" description="HTH lysR-type" evidence="5">
    <location>
        <begin position="1"/>
        <end position="58"/>
    </location>
</feature>
<dbReference type="Gene3D" id="1.10.10.10">
    <property type="entry name" value="Winged helix-like DNA-binding domain superfamily/Winged helix DNA-binding domain"/>
    <property type="match status" value="1"/>
</dbReference>
<reference evidence="6" key="1">
    <citation type="submission" date="2019-08" db="EMBL/GenBank/DDBJ databases">
        <authorList>
            <person name="Kucharzyk K."/>
            <person name="Murdoch R.W."/>
            <person name="Higgins S."/>
            <person name="Loffler F."/>
        </authorList>
    </citation>
    <scope>NUCLEOTIDE SEQUENCE</scope>
</reference>
<dbReference type="EMBL" id="VSSQ01000035">
    <property type="protein sequence ID" value="MPL67145.1"/>
    <property type="molecule type" value="Genomic_DNA"/>
</dbReference>
<evidence type="ECO:0000256" key="1">
    <source>
        <dbReference type="ARBA" id="ARBA00009437"/>
    </source>
</evidence>
<evidence type="ECO:0000313" key="6">
    <source>
        <dbReference type="EMBL" id="MPL67145.1"/>
    </source>
</evidence>
<dbReference type="PANTHER" id="PTHR30126">
    <property type="entry name" value="HTH-TYPE TRANSCRIPTIONAL REGULATOR"/>
    <property type="match status" value="1"/>
</dbReference>
<dbReference type="GO" id="GO:0003700">
    <property type="term" value="F:DNA-binding transcription factor activity"/>
    <property type="evidence" value="ECO:0007669"/>
    <property type="project" value="InterPro"/>
</dbReference>
<dbReference type="PRINTS" id="PR00039">
    <property type="entry name" value="HTHLYSR"/>
</dbReference>
<dbReference type="SUPFAM" id="SSF46785">
    <property type="entry name" value="Winged helix' DNA-binding domain"/>
    <property type="match status" value="1"/>
</dbReference>
<dbReference type="InterPro" id="IPR000847">
    <property type="entry name" value="LysR_HTH_N"/>
</dbReference>
<dbReference type="GO" id="GO:0000976">
    <property type="term" value="F:transcription cis-regulatory region binding"/>
    <property type="evidence" value="ECO:0007669"/>
    <property type="project" value="TreeGrafter"/>
</dbReference>
<organism evidence="6">
    <name type="scientific">bioreactor metagenome</name>
    <dbReference type="NCBI Taxonomy" id="1076179"/>
    <lineage>
        <taxon>unclassified sequences</taxon>
        <taxon>metagenomes</taxon>
        <taxon>ecological metagenomes</taxon>
    </lineage>
</organism>
<protein>
    <submittedName>
        <fullName evidence="6">HTH-type transcriptional activator CmpR</fullName>
    </submittedName>
</protein>
<dbReference type="FunFam" id="1.10.10.10:FF:000001">
    <property type="entry name" value="LysR family transcriptional regulator"/>
    <property type="match status" value="1"/>
</dbReference>
<evidence type="ECO:0000256" key="4">
    <source>
        <dbReference type="ARBA" id="ARBA00023163"/>
    </source>
</evidence>
<evidence type="ECO:0000256" key="2">
    <source>
        <dbReference type="ARBA" id="ARBA00023015"/>
    </source>
</evidence>
<evidence type="ECO:0000256" key="3">
    <source>
        <dbReference type="ARBA" id="ARBA00023125"/>
    </source>
</evidence>
<dbReference type="Pfam" id="PF03466">
    <property type="entry name" value="LysR_substrate"/>
    <property type="match status" value="1"/>
</dbReference>
<dbReference type="PANTHER" id="PTHR30126:SF39">
    <property type="entry name" value="HTH-TYPE TRANSCRIPTIONAL REGULATOR CYSL"/>
    <property type="match status" value="1"/>
</dbReference>
<evidence type="ECO:0000259" key="5">
    <source>
        <dbReference type="PROSITE" id="PS50931"/>
    </source>
</evidence>
<keyword evidence="4" id="KW-0804">Transcription</keyword>